<keyword evidence="3" id="KW-0028">Amino-acid biosynthesis</keyword>
<name>A0A484ZRQ2_9GAMM</name>
<proteinExistence type="predicted"/>
<organism evidence="8 9">
    <name type="scientific">Budvicia aquatica</name>
    <dbReference type="NCBI Taxonomy" id="82979"/>
    <lineage>
        <taxon>Bacteria</taxon>
        <taxon>Pseudomonadati</taxon>
        <taxon>Pseudomonadota</taxon>
        <taxon>Gammaproteobacteria</taxon>
        <taxon>Enterobacterales</taxon>
        <taxon>Budviciaceae</taxon>
        <taxon>Budvicia</taxon>
    </lineage>
</organism>
<evidence type="ECO:0000256" key="1">
    <source>
        <dbReference type="ARBA" id="ARBA00004733"/>
    </source>
</evidence>
<sequence length="74" mass="8443">MRWLLVVPMRWRLAFPFSDPLADGPTIQAATLRAFEAGVTPSLCFDLLAKIREKHPQNPYRTVDVCQSGILPRY</sequence>
<comment type="pathway">
    <text evidence="1">Amino-acid biosynthesis; L-tryptophan biosynthesis; L-tryptophan from chorismate: step 5/5.</text>
</comment>
<evidence type="ECO:0000256" key="3">
    <source>
        <dbReference type="ARBA" id="ARBA00022605"/>
    </source>
</evidence>
<evidence type="ECO:0000256" key="7">
    <source>
        <dbReference type="ARBA" id="ARBA00049047"/>
    </source>
</evidence>
<accession>A0A484ZRQ2</accession>
<dbReference type="Gene3D" id="3.20.20.70">
    <property type="entry name" value="Aldolase class I"/>
    <property type="match status" value="1"/>
</dbReference>
<dbReference type="InterPro" id="IPR011060">
    <property type="entry name" value="RibuloseP-bd_barrel"/>
</dbReference>
<keyword evidence="5" id="KW-0057">Aromatic amino acid biosynthesis</keyword>
<dbReference type="UniPathway" id="UPA00035">
    <property type="reaction ID" value="UER00044"/>
</dbReference>
<dbReference type="InterPro" id="IPR013785">
    <property type="entry name" value="Aldolase_TIM"/>
</dbReference>
<protein>
    <recommendedName>
        <fullName evidence="2">tryptophan synthase</fullName>
        <ecNumber evidence="2">4.2.1.20</ecNumber>
    </recommendedName>
</protein>
<evidence type="ECO:0000256" key="4">
    <source>
        <dbReference type="ARBA" id="ARBA00022822"/>
    </source>
</evidence>
<gene>
    <name evidence="8" type="primary">trpA_1</name>
    <name evidence="8" type="ORF">NCTC12282_04516</name>
</gene>
<reference evidence="8 9" key="1">
    <citation type="submission" date="2019-03" db="EMBL/GenBank/DDBJ databases">
        <authorList>
            <consortium name="Pathogen Informatics"/>
        </authorList>
    </citation>
    <scope>NUCLEOTIDE SEQUENCE [LARGE SCALE GENOMIC DNA]</scope>
    <source>
        <strain evidence="8 9">NCTC12282</strain>
    </source>
</reference>
<dbReference type="SUPFAM" id="SSF51366">
    <property type="entry name" value="Ribulose-phoshate binding barrel"/>
    <property type="match status" value="1"/>
</dbReference>
<dbReference type="EC" id="4.2.1.20" evidence="2"/>
<evidence type="ECO:0000256" key="2">
    <source>
        <dbReference type="ARBA" id="ARBA00012043"/>
    </source>
</evidence>
<keyword evidence="6 8" id="KW-0456">Lyase</keyword>
<dbReference type="Pfam" id="PF00290">
    <property type="entry name" value="Trp_syntA"/>
    <property type="match status" value="1"/>
</dbReference>
<dbReference type="Proteomes" id="UP000373449">
    <property type="component" value="Unassembled WGS sequence"/>
</dbReference>
<comment type="catalytic activity">
    <reaction evidence="7">
        <text>(1S,2R)-1-C-(indol-3-yl)glycerol 3-phosphate + L-serine = D-glyceraldehyde 3-phosphate + L-tryptophan + H2O</text>
        <dbReference type="Rhea" id="RHEA:10532"/>
        <dbReference type="ChEBI" id="CHEBI:15377"/>
        <dbReference type="ChEBI" id="CHEBI:33384"/>
        <dbReference type="ChEBI" id="CHEBI:57912"/>
        <dbReference type="ChEBI" id="CHEBI:58866"/>
        <dbReference type="ChEBI" id="CHEBI:59776"/>
        <dbReference type="EC" id="4.2.1.20"/>
    </reaction>
</comment>
<evidence type="ECO:0000256" key="6">
    <source>
        <dbReference type="ARBA" id="ARBA00023239"/>
    </source>
</evidence>
<dbReference type="AlphaFoldDB" id="A0A484ZRQ2"/>
<dbReference type="InterPro" id="IPR002028">
    <property type="entry name" value="Trp_synthase_suA"/>
</dbReference>
<evidence type="ECO:0000313" key="8">
    <source>
        <dbReference type="EMBL" id="VFS50451.1"/>
    </source>
</evidence>
<dbReference type="EMBL" id="CAADJA010000002">
    <property type="protein sequence ID" value="VFS50451.1"/>
    <property type="molecule type" value="Genomic_DNA"/>
</dbReference>
<evidence type="ECO:0000256" key="5">
    <source>
        <dbReference type="ARBA" id="ARBA00023141"/>
    </source>
</evidence>
<evidence type="ECO:0000313" key="9">
    <source>
        <dbReference type="Proteomes" id="UP000373449"/>
    </source>
</evidence>
<keyword evidence="4" id="KW-0822">Tryptophan biosynthesis</keyword>
<dbReference type="GO" id="GO:0004834">
    <property type="term" value="F:tryptophan synthase activity"/>
    <property type="evidence" value="ECO:0007669"/>
    <property type="project" value="UniProtKB-EC"/>
</dbReference>